<feature type="coiled-coil region" evidence="1">
    <location>
        <begin position="59"/>
        <end position="87"/>
    </location>
</feature>
<dbReference type="Proteomes" id="UP000694844">
    <property type="component" value="Chromosome 1"/>
</dbReference>
<dbReference type="SUPFAM" id="SSF101898">
    <property type="entry name" value="NHL repeat"/>
    <property type="match status" value="1"/>
</dbReference>
<name>A0A8B8DUQ0_CRAVI</name>
<keyword evidence="2" id="KW-1185">Reference proteome</keyword>
<dbReference type="OrthoDB" id="342730at2759"/>
<gene>
    <name evidence="3" type="primary">LOC111128995</name>
</gene>
<reference evidence="2" key="1">
    <citation type="submission" date="2024-06" db="UniProtKB">
        <authorList>
            <consortium name="RefSeq"/>
        </authorList>
    </citation>
    <scope>NUCLEOTIDE SEQUENCE [LARGE SCALE GENOMIC DNA]</scope>
</reference>
<reference evidence="3" key="2">
    <citation type="submission" date="2025-08" db="UniProtKB">
        <authorList>
            <consortium name="RefSeq"/>
        </authorList>
    </citation>
    <scope>IDENTIFICATION</scope>
    <source>
        <tissue evidence="3">Whole sample</tissue>
    </source>
</reference>
<evidence type="ECO:0000313" key="2">
    <source>
        <dbReference type="Proteomes" id="UP000694844"/>
    </source>
</evidence>
<dbReference type="KEGG" id="cvn:111128995"/>
<sequence>MPALILQTVQQQVTKPGSINTCSDHDRLSISNNNNYTSLTMEDPMYSYQDVIRSWGEHVEHEKEDLLKAIAEKKELIRKDLQELEESIYPKYQDAATNISFQRVDVHKRSQKLTTDLDKQGEALHTEIDIIIQGMKTEIDDMDAQHIAAIDEQEVTINKKSTEIKKVILELKRLLDTGDEINREQIHQRIGSLSELVITYPVGSLLDEPRILTDIQTDDRYLESVSCLSDSEFWTCGDDNILKLYNLDGELLRSVQTKSGDWPWDIAVTRSGGLVYTDYWDRSINLYELVLFPNGICRSGLSVFVMASSCSSTVSNFPGAESANTVGWESGGLVLGLDGVSSSESDSLITVLITTGLLNINALHRFFTLNYWNLFRKSMYLSSALMGDKGFRDLFSSVTTCYGYQSAAVEWRWVKFPLLLELMFKQEESQCQKRRQSDLESNSLTPPSMKMCWCT</sequence>
<dbReference type="GeneID" id="111128995"/>
<dbReference type="RefSeq" id="XP_022330721.1">
    <property type="nucleotide sequence ID" value="XM_022475013.1"/>
</dbReference>
<keyword evidence="1" id="KW-0175">Coiled coil</keyword>
<protein>
    <submittedName>
        <fullName evidence="3">Uncharacterized protein LOC111128995</fullName>
    </submittedName>
</protein>
<accession>A0A8B8DUQ0</accession>
<evidence type="ECO:0000313" key="3">
    <source>
        <dbReference type="RefSeq" id="XP_022330721.1"/>
    </source>
</evidence>
<evidence type="ECO:0000256" key="1">
    <source>
        <dbReference type="SAM" id="Coils"/>
    </source>
</evidence>
<dbReference type="AlphaFoldDB" id="A0A8B8DUQ0"/>
<proteinExistence type="predicted"/>
<organism evidence="2 3">
    <name type="scientific">Crassostrea virginica</name>
    <name type="common">Eastern oyster</name>
    <dbReference type="NCBI Taxonomy" id="6565"/>
    <lineage>
        <taxon>Eukaryota</taxon>
        <taxon>Metazoa</taxon>
        <taxon>Spiralia</taxon>
        <taxon>Lophotrochozoa</taxon>
        <taxon>Mollusca</taxon>
        <taxon>Bivalvia</taxon>
        <taxon>Autobranchia</taxon>
        <taxon>Pteriomorphia</taxon>
        <taxon>Ostreida</taxon>
        <taxon>Ostreoidea</taxon>
        <taxon>Ostreidae</taxon>
        <taxon>Crassostrea</taxon>
    </lineage>
</organism>